<dbReference type="AlphaFoldDB" id="A0A182S8U0"/>
<sequence length="195" mass="20763">MPSAKSRTTVATSQRRTMKKIMTTGVPAGMVANLLLAVVCLSGALSGAGMVSASALPSASFPSNSNGVPNSASADIGHRRTSCVAVHPILKQRGVDPIDMPIDPIPGRAGRAGRHSGTGNGGGVHIPNVFRRWQHACTSIPVRRSCLTFILSPGSRVLLESTLRHIQRTQFHEHVEPVAWEARLKPGKRRAADFH</sequence>
<reference evidence="1" key="2">
    <citation type="submission" date="2020-05" db="UniProtKB">
        <authorList>
            <consortium name="EnsemblMetazoa"/>
        </authorList>
    </citation>
    <scope>IDENTIFICATION</scope>
    <source>
        <strain evidence="1">maculatus3</strain>
    </source>
</reference>
<proteinExistence type="predicted"/>
<keyword evidence="2" id="KW-1185">Reference proteome</keyword>
<organism evidence="1 2">
    <name type="scientific">Anopheles maculatus</name>
    <dbReference type="NCBI Taxonomy" id="74869"/>
    <lineage>
        <taxon>Eukaryota</taxon>
        <taxon>Metazoa</taxon>
        <taxon>Ecdysozoa</taxon>
        <taxon>Arthropoda</taxon>
        <taxon>Hexapoda</taxon>
        <taxon>Insecta</taxon>
        <taxon>Pterygota</taxon>
        <taxon>Neoptera</taxon>
        <taxon>Endopterygota</taxon>
        <taxon>Diptera</taxon>
        <taxon>Nematocera</taxon>
        <taxon>Culicoidea</taxon>
        <taxon>Culicidae</taxon>
        <taxon>Anophelinae</taxon>
        <taxon>Anopheles</taxon>
        <taxon>Anopheles maculatus group</taxon>
    </lineage>
</organism>
<reference evidence="2" key="1">
    <citation type="submission" date="2013-09" db="EMBL/GenBank/DDBJ databases">
        <title>The Genome Sequence of Anopheles maculatus species B.</title>
        <authorList>
            <consortium name="The Broad Institute Genomics Platform"/>
            <person name="Neafsey D.E."/>
            <person name="Besansky N."/>
            <person name="Howell P."/>
            <person name="Walton C."/>
            <person name="Young S.K."/>
            <person name="Zeng Q."/>
            <person name="Gargeya S."/>
            <person name="Fitzgerald M."/>
            <person name="Haas B."/>
            <person name="Abouelleil A."/>
            <person name="Allen A.W."/>
            <person name="Alvarado L."/>
            <person name="Arachchi H.M."/>
            <person name="Berlin A.M."/>
            <person name="Chapman S.B."/>
            <person name="Gainer-Dewar J."/>
            <person name="Goldberg J."/>
            <person name="Griggs A."/>
            <person name="Gujja S."/>
            <person name="Hansen M."/>
            <person name="Howarth C."/>
            <person name="Imamovic A."/>
            <person name="Ireland A."/>
            <person name="Larimer J."/>
            <person name="McCowan C."/>
            <person name="Murphy C."/>
            <person name="Pearson M."/>
            <person name="Poon T.W."/>
            <person name="Priest M."/>
            <person name="Roberts A."/>
            <person name="Saif S."/>
            <person name="Shea T."/>
            <person name="Sisk P."/>
            <person name="Sykes S."/>
            <person name="Wortman J."/>
            <person name="Nusbaum C."/>
            <person name="Birren B."/>
        </authorList>
    </citation>
    <scope>NUCLEOTIDE SEQUENCE [LARGE SCALE GENOMIC DNA]</scope>
    <source>
        <strain evidence="2">maculatus3</strain>
    </source>
</reference>
<dbReference type="EnsemblMetazoa" id="AMAM001975-RA">
    <property type="protein sequence ID" value="AMAM001975-PA"/>
    <property type="gene ID" value="AMAM001975"/>
</dbReference>
<evidence type="ECO:0000313" key="1">
    <source>
        <dbReference type="EnsemblMetazoa" id="AMAM001975-PA"/>
    </source>
</evidence>
<dbReference type="Proteomes" id="UP000075901">
    <property type="component" value="Unassembled WGS sequence"/>
</dbReference>
<dbReference type="VEuPathDB" id="VectorBase:AMAM001975"/>
<accession>A0A182S8U0</accession>
<name>A0A182S8U0_9DIPT</name>
<evidence type="ECO:0000313" key="2">
    <source>
        <dbReference type="Proteomes" id="UP000075901"/>
    </source>
</evidence>
<protein>
    <submittedName>
        <fullName evidence="1">Uncharacterized protein</fullName>
    </submittedName>
</protein>